<accession>A0A0R1XSV0</accession>
<dbReference type="AlphaFoldDB" id="A0A0R1XSV0"/>
<organism evidence="1 2">
    <name type="scientific">Agrilactobacillus composti DSM 18527 = JCM 14202</name>
    <dbReference type="NCBI Taxonomy" id="1423734"/>
    <lineage>
        <taxon>Bacteria</taxon>
        <taxon>Bacillati</taxon>
        <taxon>Bacillota</taxon>
        <taxon>Bacilli</taxon>
        <taxon>Lactobacillales</taxon>
        <taxon>Lactobacillaceae</taxon>
        <taxon>Agrilactobacillus</taxon>
    </lineage>
</organism>
<dbReference type="STRING" id="1423734.FC83_GL002961"/>
<keyword evidence="2" id="KW-1185">Reference proteome</keyword>
<protein>
    <recommendedName>
        <fullName evidence="3">Phage transcriptional regulator, ArpU family</fullName>
    </recommendedName>
</protein>
<dbReference type="InterPro" id="IPR006524">
    <property type="entry name" value="ArpU-like"/>
</dbReference>
<gene>
    <name evidence="1" type="ORF">FC83_GL002961</name>
</gene>
<reference evidence="1 2" key="1">
    <citation type="journal article" date="2015" name="Genome Announc.">
        <title>Expanding the biotechnology potential of lactobacilli through comparative genomics of 213 strains and associated genera.</title>
        <authorList>
            <person name="Sun Z."/>
            <person name="Harris H.M."/>
            <person name="McCann A."/>
            <person name="Guo C."/>
            <person name="Argimon S."/>
            <person name="Zhang W."/>
            <person name="Yang X."/>
            <person name="Jeffery I.B."/>
            <person name="Cooney J.C."/>
            <person name="Kagawa T.F."/>
            <person name="Liu W."/>
            <person name="Song Y."/>
            <person name="Salvetti E."/>
            <person name="Wrobel A."/>
            <person name="Rasinkangas P."/>
            <person name="Parkhill J."/>
            <person name="Rea M.C."/>
            <person name="O'Sullivan O."/>
            <person name="Ritari J."/>
            <person name="Douillard F.P."/>
            <person name="Paul Ross R."/>
            <person name="Yang R."/>
            <person name="Briner A.E."/>
            <person name="Felis G.E."/>
            <person name="de Vos W.M."/>
            <person name="Barrangou R."/>
            <person name="Klaenhammer T.R."/>
            <person name="Caufield P.W."/>
            <person name="Cui Y."/>
            <person name="Zhang H."/>
            <person name="O'Toole P.W."/>
        </authorList>
    </citation>
    <scope>NUCLEOTIDE SEQUENCE [LARGE SCALE GENOMIC DNA]</scope>
    <source>
        <strain evidence="1 2">DSM 18527</strain>
    </source>
</reference>
<evidence type="ECO:0000313" key="1">
    <source>
        <dbReference type="EMBL" id="KRM33392.1"/>
    </source>
</evidence>
<evidence type="ECO:0008006" key="3">
    <source>
        <dbReference type="Google" id="ProtNLM"/>
    </source>
</evidence>
<name>A0A0R1XSV0_9LACO</name>
<dbReference type="EMBL" id="AZGA01000054">
    <property type="protein sequence ID" value="KRM33392.1"/>
    <property type="molecule type" value="Genomic_DNA"/>
</dbReference>
<dbReference type="NCBIfam" id="TIGR01637">
    <property type="entry name" value="phage_arpU"/>
    <property type="match status" value="1"/>
</dbReference>
<dbReference type="Proteomes" id="UP000051236">
    <property type="component" value="Unassembled WGS sequence"/>
</dbReference>
<comment type="caution">
    <text evidence="1">The sequence shown here is derived from an EMBL/GenBank/DDBJ whole genome shotgun (WGS) entry which is preliminary data.</text>
</comment>
<sequence>MGITMTLMQDLDAKQTQRKVDQFLRGHWQRTLRAGLGQQLPGSKPTGDARSIARRLGAQQQVKETLRVIDSLAPIYQVILKGLYLQREPLPRWQLLEQTGYGRTQYSKLKQKALLYFADGYMLEDLHVYNAKTDK</sequence>
<proteinExistence type="predicted"/>
<evidence type="ECO:0000313" key="2">
    <source>
        <dbReference type="Proteomes" id="UP000051236"/>
    </source>
</evidence>
<dbReference type="PATRIC" id="fig|1423734.3.peg.3010"/>